<dbReference type="CDD" id="cd00060">
    <property type="entry name" value="FHA"/>
    <property type="match status" value="1"/>
</dbReference>
<dbReference type="InterPro" id="IPR050469">
    <property type="entry name" value="Diguanylate_Cyclase"/>
</dbReference>
<name>A0ABX5LJR1_9BACT</name>
<dbReference type="InterPro" id="IPR000253">
    <property type="entry name" value="FHA_dom"/>
</dbReference>
<dbReference type="Pfam" id="PF00498">
    <property type="entry name" value="FHA"/>
    <property type="match status" value="1"/>
</dbReference>
<dbReference type="InterPro" id="IPR029787">
    <property type="entry name" value="Nucleotide_cyclase"/>
</dbReference>
<dbReference type="InterPro" id="IPR008984">
    <property type="entry name" value="SMAD_FHA_dom_sf"/>
</dbReference>
<accession>A0ABX5LJR1</accession>
<dbReference type="PROSITE" id="PS50006">
    <property type="entry name" value="FHA_DOMAIN"/>
    <property type="match status" value="1"/>
</dbReference>
<dbReference type="Gene3D" id="2.60.200.20">
    <property type="match status" value="1"/>
</dbReference>
<keyword evidence="6" id="KW-1185">Reference proteome</keyword>
<reference evidence="5 6" key="1">
    <citation type="submission" date="2018-05" db="EMBL/GenBank/DDBJ databases">
        <title>Animal gut microbial communities from fecal samples from Wisconsin, USA.</title>
        <authorList>
            <person name="Neumann A."/>
        </authorList>
    </citation>
    <scope>NUCLEOTIDE SEQUENCE [LARGE SCALE GENOMIC DNA]</scope>
    <source>
        <strain evidence="5 6">UWS4</strain>
    </source>
</reference>
<protein>
    <recommendedName>
        <fullName evidence="1">diguanylate cyclase</fullName>
        <ecNumber evidence="1">2.7.7.65</ecNumber>
    </recommendedName>
</protein>
<dbReference type="RefSeq" id="WP_233244703.1">
    <property type="nucleotide sequence ID" value="NZ_QGHD01000021.1"/>
</dbReference>
<comment type="caution">
    <text evidence="5">The sequence shown here is derived from an EMBL/GenBank/DDBJ whole genome shotgun (WGS) entry which is preliminary data.</text>
</comment>
<dbReference type="SUPFAM" id="SSF55073">
    <property type="entry name" value="Nucleotide cyclase"/>
    <property type="match status" value="1"/>
</dbReference>
<feature type="domain" description="GGDEF" evidence="4">
    <location>
        <begin position="168"/>
        <end position="302"/>
    </location>
</feature>
<organism evidence="5 6">
    <name type="scientific">Hallerella porci</name>
    <dbReference type="NCBI Taxonomy" id="1945871"/>
    <lineage>
        <taxon>Bacteria</taxon>
        <taxon>Pseudomonadati</taxon>
        <taxon>Fibrobacterota</taxon>
        <taxon>Fibrobacteria</taxon>
        <taxon>Fibrobacterales</taxon>
        <taxon>Fibrobacteraceae</taxon>
        <taxon>Hallerella</taxon>
    </lineage>
</organism>
<evidence type="ECO:0000256" key="2">
    <source>
        <dbReference type="ARBA" id="ARBA00034247"/>
    </source>
</evidence>
<dbReference type="SMART" id="SM00267">
    <property type="entry name" value="GGDEF"/>
    <property type="match status" value="1"/>
</dbReference>
<dbReference type="NCBIfam" id="TIGR00254">
    <property type="entry name" value="GGDEF"/>
    <property type="match status" value="1"/>
</dbReference>
<dbReference type="PANTHER" id="PTHR45138:SF9">
    <property type="entry name" value="DIGUANYLATE CYCLASE DGCM-RELATED"/>
    <property type="match status" value="1"/>
</dbReference>
<evidence type="ECO:0000256" key="1">
    <source>
        <dbReference type="ARBA" id="ARBA00012528"/>
    </source>
</evidence>
<evidence type="ECO:0000313" key="6">
    <source>
        <dbReference type="Proteomes" id="UP000245523"/>
    </source>
</evidence>
<dbReference type="SUPFAM" id="SSF49879">
    <property type="entry name" value="SMAD/FHA domain"/>
    <property type="match status" value="1"/>
</dbReference>
<dbReference type="EC" id="2.7.7.65" evidence="1"/>
<dbReference type="PANTHER" id="PTHR45138">
    <property type="entry name" value="REGULATORY COMPONENTS OF SENSORY TRANSDUCTION SYSTEM"/>
    <property type="match status" value="1"/>
</dbReference>
<gene>
    <name evidence="5" type="ORF">B0H50_12128</name>
</gene>
<evidence type="ECO:0000259" key="4">
    <source>
        <dbReference type="PROSITE" id="PS50887"/>
    </source>
</evidence>
<feature type="domain" description="FHA" evidence="3">
    <location>
        <begin position="49"/>
        <end position="98"/>
    </location>
</feature>
<evidence type="ECO:0000313" key="5">
    <source>
        <dbReference type="EMBL" id="PWK94496.1"/>
    </source>
</evidence>
<proteinExistence type="predicted"/>
<dbReference type="CDD" id="cd01949">
    <property type="entry name" value="GGDEF"/>
    <property type="match status" value="1"/>
</dbReference>
<dbReference type="EMBL" id="QGHD01000021">
    <property type="protein sequence ID" value="PWK94496.1"/>
    <property type="molecule type" value="Genomic_DNA"/>
</dbReference>
<evidence type="ECO:0000259" key="3">
    <source>
        <dbReference type="PROSITE" id="PS50006"/>
    </source>
</evidence>
<dbReference type="Gene3D" id="3.30.70.270">
    <property type="match status" value="1"/>
</dbReference>
<dbReference type="Proteomes" id="UP000245523">
    <property type="component" value="Unassembled WGS sequence"/>
</dbReference>
<dbReference type="SMART" id="SM00240">
    <property type="entry name" value="FHA"/>
    <property type="match status" value="1"/>
</dbReference>
<dbReference type="PROSITE" id="PS50887">
    <property type="entry name" value="GGDEF"/>
    <property type="match status" value="1"/>
</dbReference>
<sequence>MSSIDFNLDKTIAANGLTRPMPAAESHPHLIVLYPQTAFQQIPLTRGKTVLGRGTEADIRLDDEMISRKHCELAWDGNRMTIRDLDSLNGTFVDGAAITNHPKTINSENRLQIGKMVLKIDFKDPSEEAFGRELFEAATTDPLPRAPNRRTFMDRSVGELAAARRKNFMMHAIMCDVDHFKKVNDTFGHQAGDMILKGIAQIFKRNKRESDLFARYGGEEFVFLLPEMTKADAMKSAERLRKAVENYHFSFEDKEIPVTISLGVSSFKGKDIPTIESMIAAADKALYAAKESGRNKVCAAEN</sequence>
<comment type="catalytic activity">
    <reaction evidence="2">
        <text>2 GTP = 3',3'-c-di-GMP + 2 diphosphate</text>
        <dbReference type="Rhea" id="RHEA:24898"/>
        <dbReference type="ChEBI" id="CHEBI:33019"/>
        <dbReference type="ChEBI" id="CHEBI:37565"/>
        <dbReference type="ChEBI" id="CHEBI:58805"/>
        <dbReference type="EC" id="2.7.7.65"/>
    </reaction>
</comment>
<dbReference type="InterPro" id="IPR000160">
    <property type="entry name" value="GGDEF_dom"/>
</dbReference>
<dbReference type="InterPro" id="IPR043128">
    <property type="entry name" value="Rev_trsase/Diguanyl_cyclase"/>
</dbReference>
<dbReference type="Pfam" id="PF00990">
    <property type="entry name" value="GGDEF"/>
    <property type="match status" value="1"/>
</dbReference>